<dbReference type="GO" id="GO:0000828">
    <property type="term" value="F:inositol hexakisphosphate kinase activity"/>
    <property type="evidence" value="ECO:0007669"/>
    <property type="project" value="TreeGrafter"/>
</dbReference>
<dbReference type="SUPFAM" id="SSF56104">
    <property type="entry name" value="SAICAR synthase-like"/>
    <property type="match status" value="1"/>
</dbReference>
<evidence type="ECO:0000256" key="3">
    <source>
        <dbReference type="ARBA" id="ARBA00022777"/>
    </source>
</evidence>
<dbReference type="AlphaFoldDB" id="A0A016SNH0"/>
<accession>A0A016SNH0</accession>
<keyword evidence="2 4" id="KW-0808">Transferase</keyword>
<dbReference type="Pfam" id="PF03770">
    <property type="entry name" value="IPK"/>
    <property type="match status" value="1"/>
</dbReference>
<sequence length="134" mass="15291">MPGGSLQKNFKKVRTYDDVTLALIDFFGADRERVRSRLLMRLKAMRRAIENSRFFATHEVVGSSLLIVHDSEKVNCWMIDFAKSSPVEPPKTLNHRSSWVPGNSEDGYLTGIDNLVKILEDMPPVEVRATEELR</sequence>
<keyword evidence="6" id="KW-1185">Reference proteome</keyword>
<keyword evidence="3 4" id="KW-0418">Kinase</keyword>
<dbReference type="GO" id="GO:0032958">
    <property type="term" value="P:inositol phosphate biosynthetic process"/>
    <property type="evidence" value="ECO:0007669"/>
    <property type="project" value="InterPro"/>
</dbReference>
<dbReference type="Gene3D" id="3.30.470.160">
    <property type="entry name" value="Inositol polyphosphate kinase"/>
    <property type="match status" value="1"/>
</dbReference>
<dbReference type="OrthoDB" id="338650at2759"/>
<protein>
    <recommendedName>
        <fullName evidence="4">Kinase</fullName>
        <ecNumber evidence="4">2.7.-.-</ecNumber>
    </recommendedName>
</protein>
<evidence type="ECO:0000313" key="5">
    <source>
        <dbReference type="EMBL" id="EYB91874.1"/>
    </source>
</evidence>
<dbReference type="InterPro" id="IPR038286">
    <property type="entry name" value="IPK_sf"/>
</dbReference>
<dbReference type="PANTHER" id="PTHR12400:SF26">
    <property type="entry name" value="KINASE"/>
    <property type="match status" value="1"/>
</dbReference>
<gene>
    <name evidence="5" type="primary">Acey_s0201.g1749</name>
    <name evidence="5" type="synonym">Acey-lfe-2</name>
    <name evidence="5" type="ORF">Y032_0201g1749</name>
</gene>
<evidence type="ECO:0000313" key="6">
    <source>
        <dbReference type="Proteomes" id="UP000024635"/>
    </source>
</evidence>
<comment type="similarity">
    <text evidence="1 4">Belongs to the inositol phosphokinase (IPK) family.</text>
</comment>
<dbReference type="GO" id="GO:0005737">
    <property type="term" value="C:cytoplasm"/>
    <property type="evidence" value="ECO:0007669"/>
    <property type="project" value="TreeGrafter"/>
</dbReference>
<dbReference type="Proteomes" id="UP000024635">
    <property type="component" value="Unassembled WGS sequence"/>
</dbReference>
<proteinExistence type="inferred from homology"/>
<evidence type="ECO:0000256" key="2">
    <source>
        <dbReference type="ARBA" id="ARBA00022679"/>
    </source>
</evidence>
<dbReference type="GO" id="GO:0046854">
    <property type="term" value="P:phosphatidylinositol phosphate biosynthetic process"/>
    <property type="evidence" value="ECO:0007669"/>
    <property type="project" value="TreeGrafter"/>
</dbReference>
<evidence type="ECO:0000256" key="1">
    <source>
        <dbReference type="ARBA" id="ARBA00007374"/>
    </source>
</evidence>
<dbReference type="EMBL" id="JARK01001537">
    <property type="protein sequence ID" value="EYB91874.1"/>
    <property type="molecule type" value="Genomic_DNA"/>
</dbReference>
<organism evidence="5 6">
    <name type="scientific">Ancylostoma ceylanicum</name>
    <dbReference type="NCBI Taxonomy" id="53326"/>
    <lineage>
        <taxon>Eukaryota</taxon>
        <taxon>Metazoa</taxon>
        <taxon>Ecdysozoa</taxon>
        <taxon>Nematoda</taxon>
        <taxon>Chromadorea</taxon>
        <taxon>Rhabditida</taxon>
        <taxon>Rhabditina</taxon>
        <taxon>Rhabditomorpha</taxon>
        <taxon>Strongyloidea</taxon>
        <taxon>Ancylostomatidae</taxon>
        <taxon>Ancylostomatinae</taxon>
        <taxon>Ancylostoma</taxon>
    </lineage>
</organism>
<dbReference type="InterPro" id="IPR005522">
    <property type="entry name" value="IPK"/>
</dbReference>
<reference evidence="6" key="1">
    <citation type="journal article" date="2015" name="Nat. Genet.">
        <title>The genome and transcriptome of the zoonotic hookworm Ancylostoma ceylanicum identify infection-specific gene families.</title>
        <authorList>
            <person name="Schwarz E.M."/>
            <person name="Hu Y."/>
            <person name="Antoshechkin I."/>
            <person name="Miller M.M."/>
            <person name="Sternberg P.W."/>
            <person name="Aroian R.V."/>
        </authorList>
    </citation>
    <scope>NUCLEOTIDE SEQUENCE</scope>
    <source>
        <strain evidence="6">HY135</strain>
    </source>
</reference>
<dbReference type="GO" id="GO:0005634">
    <property type="term" value="C:nucleus"/>
    <property type="evidence" value="ECO:0007669"/>
    <property type="project" value="TreeGrafter"/>
</dbReference>
<dbReference type="EC" id="2.7.-.-" evidence="4"/>
<dbReference type="PANTHER" id="PTHR12400">
    <property type="entry name" value="INOSITOL POLYPHOSPHATE KINASE"/>
    <property type="match status" value="1"/>
</dbReference>
<evidence type="ECO:0000256" key="4">
    <source>
        <dbReference type="RuleBase" id="RU363090"/>
    </source>
</evidence>
<comment type="caution">
    <text evidence="5">The sequence shown here is derived from an EMBL/GenBank/DDBJ whole genome shotgun (WGS) entry which is preliminary data.</text>
</comment>
<name>A0A016SNH0_9BILA</name>